<evidence type="ECO:0000313" key="2">
    <source>
        <dbReference type="Proteomes" id="UP000054359"/>
    </source>
</evidence>
<name>A0A087ULP1_STEMI</name>
<dbReference type="Proteomes" id="UP000054359">
    <property type="component" value="Unassembled WGS sequence"/>
</dbReference>
<sequence length="82" mass="9762">MPSWCNGPLTWRIFERSWQGHCSFFNCLAFFFLRFLQSFSDDLLSRSSPKVYPGINCTHQRHYSSEERETSDNKICLIYITN</sequence>
<gene>
    <name evidence="1" type="ORF">X975_10307</name>
</gene>
<evidence type="ECO:0000313" key="1">
    <source>
        <dbReference type="EMBL" id="KFM78280.1"/>
    </source>
</evidence>
<dbReference type="EMBL" id="KK120436">
    <property type="protein sequence ID" value="KFM78280.1"/>
    <property type="molecule type" value="Genomic_DNA"/>
</dbReference>
<dbReference type="AlphaFoldDB" id="A0A087ULP1"/>
<accession>A0A087ULP1</accession>
<keyword evidence="2" id="KW-1185">Reference proteome</keyword>
<protein>
    <submittedName>
        <fullName evidence="1">Uncharacterized protein</fullName>
    </submittedName>
</protein>
<proteinExistence type="predicted"/>
<organism evidence="1 2">
    <name type="scientific">Stegodyphus mimosarum</name>
    <name type="common">African social velvet spider</name>
    <dbReference type="NCBI Taxonomy" id="407821"/>
    <lineage>
        <taxon>Eukaryota</taxon>
        <taxon>Metazoa</taxon>
        <taxon>Ecdysozoa</taxon>
        <taxon>Arthropoda</taxon>
        <taxon>Chelicerata</taxon>
        <taxon>Arachnida</taxon>
        <taxon>Araneae</taxon>
        <taxon>Araneomorphae</taxon>
        <taxon>Entelegynae</taxon>
        <taxon>Eresoidea</taxon>
        <taxon>Eresidae</taxon>
        <taxon>Stegodyphus</taxon>
    </lineage>
</organism>
<feature type="non-terminal residue" evidence="1">
    <location>
        <position position="82"/>
    </location>
</feature>
<reference evidence="1 2" key="1">
    <citation type="submission" date="2013-11" db="EMBL/GenBank/DDBJ databases">
        <title>Genome sequencing of Stegodyphus mimosarum.</title>
        <authorList>
            <person name="Bechsgaard J."/>
        </authorList>
    </citation>
    <scope>NUCLEOTIDE SEQUENCE [LARGE SCALE GENOMIC DNA]</scope>
</reference>